<feature type="domain" description="DUF6590" evidence="1">
    <location>
        <begin position="215"/>
        <end position="319"/>
    </location>
</feature>
<dbReference type="EMBL" id="CM003099">
    <property type="protein sequence ID" value="KUI65738.1"/>
    <property type="molecule type" value="Genomic_DNA"/>
</dbReference>
<gene>
    <name evidence="2" type="ORF">VM1G_02399</name>
</gene>
<keyword evidence="3" id="KW-1185">Reference proteome</keyword>
<dbReference type="Proteomes" id="UP000078559">
    <property type="component" value="Chromosome 2"/>
</dbReference>
<proteinExistence type="predicted"/>
<dbReference type="AlphaFoldDB" id="A0A194VP41"/>
<dbReference type="InterPro" id="IPR046497">
    <property type="entry name" value="DUF6590"/>
</dbReference>
<protein>
    <recommendedName>
        <fullName evidence="1">DUF6590 domain-containing protein</fullName>
    </recommendedName>
</protein>
<evidence type="ECO:0000259" key="1">
    <source>
        <dbReference type="Pfam" id="PF20233"/>
    </source>
</evidence>
<evidence type="ECO:0000313" key="2">
    <source>
        <dbReference type="EMBL" id="KUI65738.1"/>
    </source>
</evidence>
<evidence type="ECO:0000313" key="3">
    <source>
        <dbReference type="Proteomes" id="UP000078559"/>
    </source>
</evidence>
<dbReference type="OrthoDB" id="5232913at2759"/>
<name>A0A194VP41_CYTMA</name>
<accession>A0A194VP41</accession>
<sequence>MSTSTQPAKESPQKKGNLRIKPRLSIRQIRAKNLNLGTDLRSFYNWIGNHTHDQSLGHFGPLTGQGHNGSSIRIEHGEEVGGANNFGLRAGATFHACPGETRASSSTAAKAENPCSPPAPEHIELIGPTDDSAAECQDQSLACQSFACEFDIEVSEMTSKNKAMQRIANFVGDGMDLVELGDGEAEHRPRLGGDFFHPGRVINPYSGSNDELDRRTLIVLSTTNNGYVECLALCRHPDHSGEERASFYKVHAAVYNSGDPPPSSGGRERNEAIEIKFKNHSFKMSDSCYVNFEHTWTLRPDFPVMDLGHVRRDQRRKVLEMHVKIQMDLFNRNIEEHGLGETLKAPWK</sequence>
<reference evidence="2" key="1">
    <citation type="submission" date="2014-12" db="EMBL/GenBank/DDBJ databases">
        <title>Genome Sequence of Valsa Canker Pathogens Uncovers a Specific Adaption of Colonization on Woody Bark.</title>
        <authorList>
            <person name="Yin Z."/>
            <person name="Liu H."/>
            <person name="Gao X."/>
            <person name="Li Z."/>
            <person name="Song N."/>
            <person name="Ke X."/>
            <person name="Dai Q."/>
            <person name="Wu Y."/>
            <person name="Sun Y."/>
            <person name="Xu J.-R."/>
            <person name="Kang Z.K."/>
            <person name="Wang L."/>
            <person name="Huang L."/>
        </authorList>
    </citation>
    <scope>NUCLEOTIDE SEQUENCE [LARGE SCALE GENOMIC DNA]</scope>
    <source>
        <strain evidence="2">03-8</strain>
    </source>
</reference>
<organism evidence="2 3">
    <name type="scientific">Cytospora mali</name>
    <name type="common">Apple Valsa canker fungus</name>
    <name type="synonym">Valsa mali</name>
    <dbReference type="NCBI Taxonomy" id="578113"/>
    <lineage>
        <taxon>Eukaryota</taxon>
        <taxon>Fungi</taxon>
        <taxon>Dikarya</taxon>
        <taxon>Ascomycota</taxon>
        <taxon>Pezizomycotina</taxon>
        <taxon>Sordariomycetes</taxon>
        <taxon>Sordariomycetidae</taxon>
        <taxon>Diaporthales</taxon>
        <taxon>Cytosporaceae</taxon>
        <taxon>Cytospora</taxon>
    </lineage>
</organism>
<dbReference type="Pfam" id="PF20233">
    <property type="entry name" value="DUF6590"/>
    <property type="match status" value="1"/>
</dbReference>